<feature type="transmembrane region" description="Helical" evidence="6">
    <location>
        <begin position="127"/>
        <end position="146"/>
    </location>
</feature>
<evidence type="ECO:0000256" key="6">
    <source>
        <dbReference type="RuleBase" id="RU366058"/>
    </source>
</evidence>
<protein>
    <recommendedName>
        <fullName evidence="6">TVP38/TMEM64 family membrane protein</fullName>
    </recommendedName>
</protein>
<keyword evidence="5 6" id="KW-0472">Membrane</keyword>
<proteinExistence type="inferred from homology"/>
<dbReference type="InterPro" id="IPR032816">
    <property type="entry name" value="VTT_dom"/>
</dbReference>
<keyword evidence="2 6" id="KW-1003">Cell membrane</keyword>
<evidence type="ECO:0000259" key="7">
    <source>
        <dbReference type="Pfam" id="PF09335"/>
    </source>
</evidence>
<dbReference type="Proteomes" id="UP001589836">
    <property type="component" value="Unassembled WGS sequence"/>
</dbReference>
<feature type="transmembrane region" description="Helical" evidence="6">
    <location>
        <begin position="185"/>
        <end position="204"/>
    </location>
</feature>
<evidence type="ECO:0000256" key="4">
    <source>
        <dbReference type="ARBA" id="ARBA00022989"/>
    </source>
</evidence>
<evidence type="ECO:0000256" key="2">
    <source>
        <dbReference type="ARBA" id="ARBA00022475"/>
    </source>
</evidence>
<comment type="similarity">
    <text evidence="6">Belongs to the TVP38/TMEM64 family.</text>
</comment>
<keyword evidence="4 6" id="KW-1133">Transmembrane helix</keyword>
<feature type="transmembrane region" description="Helical" evidence="6">
    <location>
        <begin position="38"/>
        <end position="61"/>
    </location>
</feature>
<evidence type="ECO:0000313" key="9">
    <source>
        <dbReference type="Proteomes" id="UP001589836"/>
    </source>
</evidence>
<organism evidence="8 9">
    <name type="scientific">Pontibacillus salicampi</name>
    <dbReference type="NCBI Taxonomy" id="1449801"/>
    <lineage>
        <taxon>Bacteria</taxon>
        <taxon>Bacillati</taxon>
        <taxon>Bacillota</taxon>
        <taxon>Bacilli</taxon>
        <taxon>Bacillales</taxon>
        <taxon>Bacillaceae</taxon>
        <taxon>Pontibacillus</taxon>
    </lineage>
</organism>
<accession>A0ABV6LMW9</accession>
<comment type="caution">
    <text evidence="8">The sequence shown here is derived from an EMBL/GenBank/DDBJ whole genome shotgun (WGS) entry which is preliminary data.</text>
</comment>
<keyword evidence="9" id="KW-1185">Reference proteome</keyword>
<dbReference type="Pfam" id="PF09335">
    <property type="entry name" value="VTT_dom"/>
    <property type="match status" value="1"/>
</dbReference>
<dbReference type="PANTHER" id="PTHR12677:SF59">
    <property type="entry name" value="GOLGI APPARATUS MEMBRANE PROTEIN TVP38-RELATED"/>
    <property type="match status" value="1"/>
</dbReference>
<dbReference type="PANTHER" id="PTHR12677">
    <property type="entry name" value="GOLGI APPARATUS MEMBRANE PROTEIN TVP38-RELATED"/>
    <property type="match status" value="1"/>
</dbReference>
<evidence type="ECO:0000256" key="3">
    <source>
        <dbReference type="ARBA" id="ARBA00022692"/>
    </source>
</evidence>
<comment type="subcellular location">
    <subcellularLocation>
        <location evidence="1 6">Cell membrane</location>
        <topology evidence="1 6">Multi-pass membrane protein</topology>
    </subcellularLocation>
</comment>
<feature type="domain" description="VTT" evidence="7">
    <location>
        <begin position="62"/>
        <end position="177"/>
    </location>
</feature>
<keyword evidence="3 6" id="KW-0812">Transmembrane</keyword>
<sequence>MTHIKNWIKPILFLLFFALAAYIVRFEFNIGANDISDFILSFGIWGPIIFFLLYALGPIVFFPTSVMSLAAGFVYGLFPGVIYIILGATGAAATGYIMGRFFGKSVIEMDNFKWFNQISDKIQERSFLYVFILRLVPLMGFDVLSYMSGLARVKFRPFILASVGMIPGTFAYAFLGSSLGTGDAGMIAIAVGILVLLMVLTYLFRNKVKQWLGLSE</sequence>
<feature type="transmembrane region" description="Helical" evidence="6">
    <location>
        <begin position="7"/>
        <end position="26"/>
    </location>
</feature>
<evidence type="ECO:0000256" key="5">
    <source>
        <dbReference type="ARBA" id="ARBA00023136"/>
    </source>
</evidence>
<feature type="transmembrane region" description="Helical" evidence="6">
    <location>
        <begin position="73"/>
        <end position="98"/>
    </location>
</feature>
<dbReference type="InterPro" id="IPR015414">
    <property type="entry name" value="TMEM64"/>
</dbReference>
<evidence type="ECO:0000256" key="1">
    <source>
        <dbReference type="ARBA" id="ARBA00004651"/>
    </source>
</evidence>
<name>A0ABV6LMW9_9BACI</name>
<evidence type="ECO:0000313" key="8">
    <source>
        <dbReference type="EMBL" id="MFC0523760.1"/>
    </source>
</evidence>
<dbReference type="RefSeq" id="WP_377346997.1">
    <property type="nucleotide sequence ID" value="NZ_JBHLTP010000007.1"/>
</dbReference>
<feature type="transmembrane region" description="Helical" evidence="6">
    <location>
        <begin position="158"/>
        <end position="179"/>
    </location>
</feature>
<reference evidence="8 9" key="1">
    <citation type="submission" date="2024-09" db="EMBL/GenBank/DDBJ databases">
        <authorList>
            <person name="Sun Q."/>
            <person name="Mori K."/>
        </authorList>
    </citation>
    <scope>NUCLEOTIDE SEQUENCE [LARGE SCALE GENOMIC DNA]</scope>
    <source>
        <strain evidence="8 9">NCAIM B.02529</strain>
    </source>
</reference>
<gene>
    <name evidence="8" type="ORF">ACFFGV_09300</name>
</gene>
<dbReference type="EMBL" id="JBHLTP010000007">
    <property type="protein sequence ID" value="MFC0523760.1"/>
    <property type="molecule type" value="Genomic_DNA"/>
</dbReference>